<evidence type="ECO:0000256" key="7">
    <source>
        <dbReference type="SAM" id="Phobius"/>
    </source>
</evidence>
<dbReference type="Proteomes" id="UP000076574">
    <property type="component" value="Unassembled WGS sequence"/>
</dbReference>
<evidence type="ECO:0000256" key="3">
    <source>
        <dbReference type="ARBA" id="ARBA00023224"/>
    </source>
</evidence>
<evidence type="ECO:0000256" key="1">
    <source>
        <dbReference type="ARBA" id="ARBA00004429"/>
    </source>
</evidence>
<dbReference type="PROSITE" id="PS50885">
    <property type="entry name" value="HAMP"/>
    <property type="match status" value="1"/>
</dbReference>
<dbReference type="STRING" id="943830.A4A58_06135"/>
<protein>
    <submittedName>
        <fullName evidence="11">Chemotaxis protein</fullName>
    </submittedName>
</protein>
<evidence type="ECO:0000256" key="2">
    <source>
        <dbReference type="ARBA" id="ARBA00022519"/>
    </source>
</evidence>
<comment type="similarity">
    <text evidence="4">Belongs to the methyl-accepting chemotaxis (MCP) protein family.</text>
</comment>
<feature type="domain" description="Methyl-accepting transducer" evidence="8">
    <location>
        <begin position="401"/>
        <end position="630"/>
    </location>
</feature>
<dbReference type="SMART" id="SM00283">
    <property type="entry name" value="MA"/>
    <property type="match status" value="1"/>
</dbReference>
<reference evidence="11 12" key="1">
    <citation type="submission" date="2016-03" db="EMBL/GenBank/DDBJ databases">
        <title>Microsymbionts genomes from the relict species Vavilovia formosa (Stev.) Fed.</title>
        <authorList>
            <person name="Kopat V."/>
            <person name="Chirak E."/>
            <person name="Kimeklis A."/>
            <person name="Andronov E."/>
        </authorList>
    </citation>
    <scope>NUCLEOTIDE SEQUENCE [LARGE SCALE GENOMIC DNA]</scope>
    <source>
        <strain evidence="11 12">Vaf07</strain>
    </source>
</reference>
<feature type="transmembrane region" description="Helical" evidence="7">
    <location>
        <begin position="292"/>
        <end position="312"/>
    </location>
</feature>
<evidence type="ECO:0000313" key="12">
    <source>
        <dbReference type="Proteomes" id="UP000076574"/>
    </source>
</evidence>
<dbReference type="PANTHER" id="PTHR32089:SF112">
    <property type="entry name" value="LYSOZYME-LIKE PROTEIN-RELATED"/>
    <property type="match status" value="1"/>
</dbReference>
<dbReference type="SMART" id="SM01358">
    <property type="entry name" value="HBM"/>
    <property type="match status" value="1"/>
</dbReference>
<evidence type="ECO:0000256" key="4">
    <source>
        <dbReference type="ARBA" id="ARBA00029447"/>
    </source>
</evidence>
<name>A0A161SQ14_9BRAD</name>
<dbReference type="InterPro" id="IPR032255">
    <property type="entry name" value="HBM"/>
</dbReference>
<keyword evidence="7" id="KW-0812">Transmembrane</keyword>
<feature type="domain" description="T-SNARE coiled-coil homology" evidence="9">
    <location>
        <begin position="560"/>
        <end position="622"/>
    </location>
</feature>
<keyword evidence="2" id="KW-0997">Cell inner membrane</keyword>
<feature type="coiled-coil region" evidence="6">
    <location>
        <begin position="359"/>
        <end position="390"/>
    </location>
</feature>
<keyword evidence="7" id="KW-1133">Transmembrane helix</keyword>
<keyword evidence="6" id="KW-0175">Coiled coil</keyword>
<dbReference type="InterPro" id="IPR000727">
    <property type="entry name" value="T_SNARE_dom"/>
</dbReference>
<dbReference type="SMART" id="SM00304">
    <property type="entry name" value="HAMP"/>
    <property type="match status" value="1"/>
</dbReference>
<dbReference type="CDD" id="cd06225">
    <property type="entry name" value="HAMP"/>
    <property type="match status" value="1"/>
</dbReference>
<gene>
    <name evidence="11" type="ORF">A4A58_06135</name>
</gene>
<evidence type="ECO:0000259" key="8">
    <source>
        <dbReference type="PROSITE" id="PS50111"/>
    </source>
</evidence>
<dbReference type="GO" id="GO:0007165">
    <property type="term" value="P:signal transduction"/>
    <property type="evidence" value="ECO:0007669"/>
    <property type="project" value="UniProtKB-KW"/>
</dbReference>
<comment type="subcellular location">
    <subcellularLocation>
        <location evidence="1">Cell inner membrane</location>
        <topology evidence="1">Multi-pass membrane protein</topology>
    </subcellularLocation>
</comment>
<comment type="caution">
    <text evidence="11">The sequence shown here is derived from an EMBL/GenBank/DDBJ whole genome shotgun (WGS) entry which is preliminary data.</text>
</comment>
<dbReference type="SUPFAM" id="SSF58104">
    <property type="entry name" value="Methyl-accepting chemotaxis protein (MCP) signaling domain"/>
    <property type="match status" value="1"/>
</dbReference>
<evidence type="ECO:0000259" key="10">
    <source>
        <dbReference type="PROSITE" id="PS50885"/>
    </source>
</evidence>
<dbReference type="AlphaFoldDB" id="A0A161SQ14"/>
<dbReference type="PROSITE" id="PS50192">
    <property type="entry name" value="T_SNARE"/>
    <property type="match status" value="1"/>
</dbReference>
<sequence>MFKFSLRAPAIRRYFPRIRFGLRIQIALIGIMAVVLTGTICLIGLAYEADAQRQSDEAVKLRQHVVGLSANYLEAGQVANEFLRKHDEKLIAVHGEIITTALANLSDIDAIVDKRPEGDTLKQGSALRAGLNVYQTRFNNIASIQKSLGLNETLGLQGRLRAAVHDAETRLAQFDQIRLANLMLMMRRHEKDFMLRGEEKYGDQFDKRRDDFSDALKAAELPDAVRDELAALMKAYGESFLAYSVTQTTLNDEVADFAMVFQRNRPALDGLVAAAQAEYNAAEVRATQTRQILTWTIALATILIGLAAVYFGQRIARAIAAMTQAMQTLASGDFAVVLPGLGRADEIGDMAQAVETFKLRAQQKAADELDAQLREEYRAAEARKADMNRLAGDFESAVGRIVETVSSASAELETAAGTLTSTATRSQELTEMVAAASDEASANVQSVASATEQMSSSVNEIGRQVQASAQIAGEAVAQAETTNRQIGDLLSAADKIGEVVQLISAIARQTNLLALNATIEAARAGTAGRGFSVVAAEVKALAEQTASATGEIGQQVSGIQQATKNSVAAIKGIGSTIGRMSEIASTIAAAVEQQGAATAEIARNVQRAAQGTSDVSANIADVKRGASDTGLASSHVFSAARSLSGDSARLKADVASFLESVRSA</sequence>
<keyword evidence="2" id="KW-1003">Cell membrane</keyword>
<keyword evidence="3 5" id="KW-0807">Transducer</keyword>
<dbReference type="InterPro" id="IPR003660">
    <property type="entry name" value="HAMP_dom"/>
</dbReference>
<evidence type="ECO:0000313" key="11">
    <source>
        <dbReference type="EMBL" id="KZD22982.1"/>
    </source>
</evidence>
<accession>A0A161SQ14</accession>
<keyword evidence="12" id="KW-1185">Reference proteome</keyword>
<feature type="transmembrane region" description="Helical" evidence="7">
    <location>
        <begin position="20"/>
        <end position="47"/>
    </location>
</feature>
<dbReference type="InterPro" id="IPR004089">
    <property type="entry name" value="MCPsignal_dom"/>
</dbReference>
<proteinExistence type="inferred from homology"/>
<feature type="domain" description="HAMP" evidence="10">
    <location>
        <begin position="313"/>
        <end position="366"/>
    </location>
</feature>
<organism evidence="11 12">
    <name type="scientific">Tardiphaga robiniae</name>
    <dbReference type="NCBI Taxonomy" id="943830"/>
    <lineage>
        <taxon>Bacteria</taxon>
        <taxon>Pseudomonadati</taxon>
        <taxon>Pseudomonadota</taxon>
        <taxon>Alphaproteobacteria</taxon>
        <taxon>Hyphomicrobiales</taxon>
        <taxon>Nitrobacteraceae</taxon>
        <taxon>Tardiphaga</taxon>
    </lineage>
</organism>
<dbReference type="Gene3D" id="6.10.340.10">
    <property type="match status" value="1"/>
</dbReference>
<dbReference type="PROSITE" id="PS50111">
    <property type="entry name" value="CHEMOTAXIS_TRANSDUC_2"/>
    <property type="match status" value="1"/>
</dbReference>
<dbReference type="Pfam" id="PF00672">
    <property type="entry name" value="HAMP"/>
    <property type="match status" value="1"/>
</dbReference>
<dbReference type="Pfam" id="PF00015">
    <property type="entry name" value="MCPsignal"/>
    <property type="match status" value="1"/>
</dbReference>
<evidence type="ECO:0000256" key="6">
    <source>
        <dbReference type="SAM" id="Coils"/>
    </source>
</evidence>
<dbReference type="EMBL" id="LVYV01000012">
    <property type="protein sequence ID" value="KZD22982.1"/>
    <property type="molecule type" value="Genomic_DNA"/>
</dbReference>
<dbReference type="Gene3D" id="1.10.287.950">
    <property type="entry name" value="Methyl-accepting chemotaxis protein"/>
    <property type="match status" value="1"/>
</dbReference>
<evidence type="ECO:0000259" key="9">
    <source>
        <dbReference type="PROSITE" id="PS50192"/>
    </source>
</evidence>
<dbReference type="GO" id="GO:0005886">
    <property type="term" value="C:plasma membrane"/>
    <property type="evidence" value="ECO:0007669"/>
    <property type="project" value="UniProtKB-SubCell"/>
</dbReference>
<evidence type="ECO:0000256" key="5">
    <source>
        <dbReference type="PROSITE-ProRule" id="PRU00284"/>
    </source>
</evidence>
<keyword evidence="7" id="KW-0472">Membrane</keyword>
<dbReference type="PANTHER" id="PTHR32089">
    <property type="entry name" value="METHYL-ACCEPTING CHEMOTAXIS PROTEIN MCPB"/>
    <property type="match status" value="1"/>
</dbReference>